<gene>
    <name evidence="2" type="ORF">JTE90_026649</name>
</gene>
<evidence type="ECO:0000313" key="3">
    <source>
        <dbReference type="Proteomes" id="UP000827092"/>
    </source>
</evidence>
<keyword evidence="1" id="KW-0812">Transmembrane</keyword>
<accession>A0AAV6U1R0</accession>
<name>A0AAV6U1R0_9ARAC</name>
<keyword evidence="3" id="KW-1185">Reference proteome</keyword>
<keyword evidence="1" id="KW-0472">Membrane</keyword>
<feature type="transmembrane region" description="Helical" evidence="1">
    <location>
        <begin position="54"/>
        <end position="74"/>
    </location>
</feature>
<evidence type="ECO:0000256" key="1">
    <source>
        <dbReference type="SAM" id="Phobius"/>
    </source>
</evidence>
<dbReference type="EMBL" id="JAFNEN010000741">
    <property type="protein sequence ID" value="KAG8177868.1"/>
    <property type="molecule type" value="Genomic_DNA"/>
</dbReference>
<dbReference type="AlphaFoldDB" id="A0AAV6U1R0"/>
<evidence type="ECO:0000313" key="2">
    <source>
        <dbReference type="EMBL" id="KAG8177868.1"/>
    </source>
</evidence>
<organism evidence="2 3">
    <name type="scientific">Oedothorax gibbosus</name>
    <dbReference type="NCBI Taxonomy" id="931172"/>
    <lineage>
        <taxon>Eukaryota</taxon>
        <taxon>Metazoa</taxon>
        <taxon>Ecdysozoa</taxon>
        <taxon>Arthropoda</taxon>
        <taxon>Chelicerata</taxon>
        <taxon>Arachnida</taxon>
        <taxon>Araneae</taxon>
        <taxon>Araneomorphae</taxon>
        <taxon>Entelegynae</taxon>
        <taxon>Araneoidea</taxon>
        <taxon>Linyphiidae</taxon>
        <taxon>Erigoninae</taxon>
        <taxon>Oedothorax</taxon>
    </lineage>
</organism>
<keyword evidence="1" id="KW-1133">Transmembrane helix</keyword>
<dbReference type="Proteomes" id="UP000827092">
    <property type="component" value="Unassembled WGS sequence"/>
</dbReference>
<comment type="caution">
    <text evidence="2">The sequence shown here is derived from an EMBL/GenBank/DDBJ whole genome shotgun (WGS) entry which is preliminary data.</text>
</comment>
<proteinExistence type="predicted"/>
<protein>
    <submittedName>
        <fullName evidence="2">Uncharacterized protein</fullName>
    </submittedName>
</protein>
<sequence length="82" mass="9396">MKRTWGRGGATCSSHECSPNHLIGTCGIVLLPIGQFSREIGRDVKDDSVRLKSYSWLVIVLLSDYLLRIFYIYLNIFGIIRY</sequence>
<reference evidence="2 3" key="1">
    <citation type="journal article" date="2022" name="Nat. Ecol. Evol.">
        <title>A masculinizing supergene underlies an exaggerated male reproductive morph in a spider.</title>
        <authorList>
            <person name="Hendrickx F."/>
            <person name="De Corte Z."/>
            <person name="Sonet G."/>
            <person name="Van Belleghem S.M."/>
            <person name="Kostlbacher S."/>
            <person name="Vangestel C."/>
        </authorList>
    </citation>
    <scope>NUCLEOTIDE SEQUENCE [LARGE SCALE GENOMIC DNA]</scope>
    <source>
        <strain evidence="2">W744_W776</strain>
    </source>
</reference>